<evidence type="ECO:0000313" key="2">
    <source>
        <dbReference type="EMBL" id="KAK7440577.1"/>
    </source>
</evidence>
<evidence type="ECO:0000256" key="1">
    <source>
        <dbReference type="SAM" id="MobiDB-lite"/>
    </source>
</evidence>
<accession>A0ABR1IVJ3</accession>
<reference evidence="2 3" key="1">
    <citation type="submission" date="2024-01" db="EMBL/GenBank/DDBJ databases">
        <title>A draft genome for the cacao thread blight pathogen Marasmiellus scandens.</title>
        <authorList>
            <person name="Baruah I.K."/>
            <person name="Leung J."/>
            <person name="Bukari Y."/>
            <person name="Amoako-Attah I."/>
            <person name="Meinhardt L.W."/>
            <person name="Bailey B.A."/>
            <person name="Cohen S.P."/>
        </authorList>
    </citation>
    <scope>NUCLEOTIDE SEQUENCE [LARGE SCALE GENOMIC DNA]</scope>
    <source>
        <strain evidence="2 3">GH-19</strain>
    </source>
</reference>
<keyword evidence="3" id="KW-1185">Reference proteome</keyword>
<comment type="caution">
    <text evidence="2">The sequence shown here is derived from an EMBL/GenBank/DDBJ whole genome shotgun (WGS) entry which is preliminary data.</text>
</comment>
<dbReference type="Proteomes" id="UP001498398">
    <property type="component" value="Unassembled WGS sequence"/>
</dbReference>
<name>A0ABR1IVJ3_9AGAR</name>
<gene>
    <name evidence="2" type="ORF">VKT23_016926</name>
</gene>
<dbReference type="EMBL" id="JBANRG010000067">
    <property type="protein sequence ID" value="KAK7440577.1"/>
    <property type="molecule type" value="Genomic_DNA"/>
</dbReference>
<proteinExistence type="predicted"/>
<evidence type="ECO:0000313" key="3">
    <source>
        <dbReference type="Proteomes" id="UP001498398"/>
    </source>
</evidence>
<sequence>MGHSRMRMRLPTHQDFVNIYSRASCNSFHQDSLRREEMRWRIRAGQVTATHPSRRTANISTAGMPRKVVSSRNASASR</sequence>
<protein>
    <submittedName>
        <fullName evidence="2">Uncharacterized protein</fullName>
    </submittedName>
</protein>
<feature type="region of interest" description="Disordered" evidence="1">
    <location>
        <begin position="59"/>
        <end position="78"/>
    </location>
</feature>
<organism evidence="2 3">
    <name type="scientific">Marasmiellus scandens</name>
    <dbReference type="NCBI Taxonomy" id="2682957"/>
    <lineage>
        <taxon>Eukaryota</taxon>
        <taxon>Fungi</taxon>
        <taxon>Dikarya</taxon>
        <taxon>Basidiomycota</taxon>
        <taxon>Agaricomycotina</taxon>
        <taxon>Agaricomycetes</taxon>
        <taxon>Agaricomycetidae</taxon>
        <taxon>Agaricales</taxon>
        <taxon>Marasmiineae</taxon>
        <taxon>Omphalotaceae</taxon>
        <taxon>Marasmiellus</taxon>
    </lineage>
</organism>